<dbReference type="OrthoDB" id="4463721at2"/>
<dbReference type="InterPro" id="IPR011008">
    <property type="entry name" value="Dimeric_a/b-barrel"/>
</dbReference>
<keyword evidence="2" id="KW-0503">Monooxygenase</keyword>
<dbReference type="Pfam" id="PF03992">
    <property type="entry name" value="ABM"/>
    <property type="match status" value="1"/>
</dbReference>
<dbReference type="InterPro" id="IPR007138">
    <property type="entry name" value="ABM_dom"/>
</dbReference>
<organism evidence="2 3">
    <name type="scientific">Halovibrio salipaludis</name>
    <dbReference type="NCBI Taxonomy" id="2032626"/>
    <lineage>
        <taxon>Bacteria</taxon>
        <taxon>Pseudomonadati</taxon>
        <taxon>Pseudomonadota</taxon>
        <taxon>Gammaproteobacteria</taxon>
        <taxon>Oceanospirillales</taxon>
        <taxon>Halomonadaceae</taxon>
        <taxon>Halovibrio</taxon>
    </lineage>
</organism>
<dbReference type="AlphaFoldDB" id="A0A2A2F755"/>
<gene>
    <name evidence="2" type="ORF">CK501_06855</name>
</gene>
<dbReference type="SUPFAM" id="SSF54909">
    <property type="entry name" value="Dimeric alpha+beta barrel"/>
    <property type="match status" value="1"/>
</dbReference>
<dbReference type="RefSeq" id="WP_095616990.1">
    <property type="nucleotide sequence ID" value="NZ_NSKD01000002.1"/>
</dbReference>
<feature type="domain" description="ABM" evidence="1">
    <location>
        <begin position="2"/>
        <end position="91"/>
    </location>
</feature>
<evidence type="ECO:0000259" key="1">
    <source>
        <dbReference type="PROSITE" id="PS51725"/>
    </source>
</evidence>
<evidence type="ECO:0000313" key="2">
    <source>
        <dbReference type="EMBL" id="PAU81266.1"/>
    </source>
</evidence>
<protein>
    <submittedName>
        <fullName evidence="2">Antibiotic biosynthesis monooxygenase</fullName>
    </submittedName>
</protein>
<proteinExistence type="predicted"/>
<dbReference type="EMBL" id="NSKD01000002">
    <property type="protein sequence ID" value="PAU81266.1"/>
    <property type="molecule type" value="Genomic_DNA"/>
</dbReference>
<comment type="caution">
    <text evidence="2">The sequence shown here is derived from an EMBL/GenBank/DDBJ whole genome shotgun (WGS) entry which is preliminary data.</text>
</comment>
<accession>A0A2A2F755</accession>
<sequence>MIRVIIERYIAEAMESTYDAQARQALRNAVEIPGFISGESLKDEYNSRHRVILSTWRSTADWYRWYDSTERREKINRIRPLLESDERITVLEYAVPTGNV</sequence>
<keyword evidence="3" id="KW-1185">Reference proteome</keyword>
<dbReference type="GO" id="GO:0004497">
    <property type="term" value="F:monooxygenase activity"/>
    <property type="evidence" value="ECO:0007669"/>
    <property type="project" value="UniProtKB-KW"/>
</dbReference>
<reference evidence="2 3" key="1">
    <citation type="submission" date="2017-08" db="EMBL/GenBank/DDBJ databases">
        <title>Halovibrio sewagensis sp. nov., isolated from wastewater of high salinity.</title>
        <authorList>
            <person name="Dong X."/>
            <person name="Zhang G."/>
        </authorList>
    </citation>
    <scope>NUCLEOTIDE SEQUENCE [LARGE SCALE GENOMIC DNA]</scope>
    <source>
        <strain evidence="2 3">YL5-2</strain>
    </source>
</reference>
<dbReference type="Proteomes" id="UP000218896">
    <property type="component" value="Unassembled WGS sequence"/>
</dbReference>
<keyword evidence="2" id="KW-0560">Oxidoreductase</keyword>
<dbReference type="Gene3D" id="3.30.70.100">
    <property type="match status" value="1"/>
</dbReference>
<evidence type="ECO:0000313" key="3">
    <source>
        <dbReference type="Proteomes" id="UP000218896"/>
    </source>
</evidence>
<dbReference type="PROSITE" id="PS51725">
    <property type="entry name" value="ABM"/>
    <property type="match status" value="1"/>
</dbReference>
<name>A0A2A2F755_9GAMM</name>